<reference evidence="2" key="1">
    <citation type="journal article" date="2021" name="Sci. Rep.">
        <title>Diploid genomic architecture of Nitzschia inconspicua, an elite biomass production diatom.</title>
        <authorList>
            <person name="Oliver A."/>
            <person name="Podell S."/>
            <person name="Pinowska A."/>
            <person name="Traller J.C."/>
            <person name="Smith S.R."/>
            <person name="McClure R."/>
            <person name="Beliaev A."/>
            <person name="Bohutskyi P."/>
            <person name="Hill E.A."/>
            <person name="Rabines A."/>
            <person name="Zheng H."/>
            <person name="Allen L.Z."/>
            <person name="Kuo A."/>
            <person name="Grigoriev I.V."/>
            <person name="Allen A.E."/>
            <person name="Hazlebeck D."/>
            <person name="Allen E.E."/>
        </authorList>
    </citation>
    <scope>NUCLEOTIDE SEQUENCE</scope>
    <source>
        <strain evidence="2">Hildebrandi</strain>
    </source>
</reference>
<name>A0A9K3Q745_9STRA</name>
<sequence length="277" mass="31134">MHFEKKIIENDVIDVSIYGYGDAAPDVPATTVATRDYYGNETAAPSSSSSDSASKYGYGDAVPDSDRDTSVSVTTRMPRRSSMKGSSNNKYPRRRASMGACCESSTIEVQLPGQIGPIRRRRSITFEEKVNVQKVEPAISLAEDPSALWLQDREYDFISAKILTLMQHVHESDSVAVDSDGTLLINGKSVESRGLEQHLTPELTELNKARARDCVMHEQFMQRQVGDYDEDTLANIYKFSTIRSQRQATQRATQDAKEAEEYLQSTRQMFRHRRASM</sequence>
<evidence type="ECO:0000256" key="1">
    <source>
        <dbReference type="SAM" id="MobiDB-lite"/>
    </source>
</evidence>
<dbReference type="AlphaFoldDB" id="A0A9K3Q745"/>
<reference evidence="2" key="2">
    <citation type="submission" date="2021-04" db="EMBL/GenBank/DDBJ databases">
        <authorList>
            <person name="Podell S."/>
        </authorList>
    </citation>
    <scope>NUCLEOTIDE SEQUENCE</scope>
    <source>
        <strain evidence="2">Hildebrandi</strain>
    </source>
</reference>
<gene>
    <name evidence="2" type="ORF">IV203_034207</name>
</gene>
<dbReference type="Proteomes" id="UP000693970">
    <property type="component" value="Unassembled WGS sequence"/>
</dbReference>
<organism evidence="2 3">
    <name type="scientific">Nitzschia inconspicua</name>
    <dbReference type="NCBI Taxonomy" id="303405"/>
    <lineage>
        <taxon>Eukaryota</taxon>
        <taxon>Sar</taxon>
        <taxon>Stramenopiles</taxon>
        <taxon>Ochrophyta</taxon>
        <taxon>Bacillariophyta</taxon>
        <taxon>Bacillariophyceae</taxon>
        <taxon>Bacillariophycidae</taxon>
        <taxon>Bacillariales</taxon>
        <taxon>Bacillariaceae</taxon>
        <taxon>Nitzschia</taxon>
    </lineage>
</organism>
<evidence type="ECO:0000313" key="2">
    <source>
        <dbReference type="EMBL" id="KAG7373483.1"/>
    </source>
</evidence>
<accession>A0A9K3Q745</accession>
<keyword evidence="3" id="KW-1185">Reference proteome</keyword>
<feature type="region of interest" description="Disordered" evidence="1">
    <location>
        <begin position="40"/>
        <end position="95"/>
    </location>
</feature>
<proteinExistence type="predicted"/>
<protein>
    <submittedName>
        <fullName evidence="2">Uncharacterized protein</fullName>
    </submittedName>
</protein>
<feature type="compositionally biased region" description="Low complexity" evidence="1">
    <location>
        <begin position="43"/>
        <end position="54"/>
    </location>
</feature>
<evidence type="ECO:0000313" key="3">
    <source>
        <dbReference type="Proteomes" id="UP000693970"/>
    </source>
</evidence>
<comment type="caution">
    <text evidence="2">The sequence shown here is derived from an EMBL/GenBank/DDBJ whole genome shotgun (WGS) entry which is preliminary data.</text>
</comment>
<dbReference type="OrthoDB" id="55117at2759"/>
<dbReference type="EMBL" id="JAGRRH010000002">
    <property type="protein sequence ID" value="KAG7373483.1"/>
    <property type="molecule type" value="Genomic_DNA"/>
</dbReference>